<evidence type="ECO:0000313" key="2">
    <source>
        <dbReference type="EMBL" id="KAJ8340634.1"/>
    </source>
</evidence>
<dbReference type="AlphaFoldDB" id="A0A9Q1IIC9"/>
<keyword evidence="1" id="KW-1133">Transmembrane helix</keyword>
<protein>
    <submittedName>
        <fullName evidence="2">Uncharacterized protein</fullName>
    </submittedName>
</protein>
<keyword evidence="1" id="KW-0812">Transmembrane</keyword>
<proteinExistence type="predicted"/>
<comment type="caution">
    <text evidence="2">The sequence shown here is derived from an EMBL/GenBank/DDBJ whole genome shotgun (WGS) entry which is preliminary data.</text>
</comment>
<keyword evidence="1" id="KW-0472">Membrane</keyword>
<feature type="transmembrane region" description="Helical" evidence="1">
    <location>
        <begin position="21"/>
        <end position="46"/>
    </location>
</feature>
<dbReference type="OrthoDB" id="10527016at2759"/>
<dbReference type="Proteomes" id="UP001152622">
    <property type="component" value="Chromosome 16"/>
</dbReference>
<gene>
    <name evidence="2" type="ORF">SKAU_G00352670</name>
</gene>
<sequence length="91" mass="10081">MTLAECRPLNARCRRRRLRVAAMKLPCSFWFLLLFGAGGLVLFIHLQDLSEMVQQQAPGSQLVADVEVKTRISTPCKSPGPRLGIPETNCA</sequence>
<accession>A0A9Q1IIC9</accession>
<dbReference type="EMBL" id="JAINUF010000016">
    <property type="protein sequence ID" value="KAJ8340634.1"/>
    <property type="molecule type" value="Genomic_DNA"/>
</dbReference>
<name>A0A9Q1IIC9_SYNKA</name>
<evidence type="ECO:0000313" key="3">
    <source>
        <dbReference type="Proteomes" id="UP001152622"/>
    </source>
</evidence>
<evidence type="ECO:0000256" key="1">
    <source>
        <dbReference type="SAM" id="Phobius"/>
    </source>
</evidence>
<organism evidence="2 3">
    <name type="scientific">Synaphobranchus kaupii</name>
    <name type="common">Kaup's arrowtooth eel</name>
    <dbReference type="NCBI Taxonomy" id="118154"/>
    <lineage>
        <taxon>Eukaryota</taxon>
        <taxon>Metazoa</taxon>
        <taxon>Chordata</taxon>
        <taxon>Craniata</taxon>
        <taxon>Vertebrata</taxon>
        <taxon>Euteleostomi</taxon>
        <taxon>Actinopterygii</taxon>
        <taxon>Neopterygii</taxon>
        <taxon>Teleostei</taxon>
        <taxon>Anguilliformes</taxon>
        <taxon>Synaphobranchidae</taxon>
        <taxon>Synaphobranchus</taxon>
    </lineage>
</organism>
<keyword evidence="3" id="KW-1185">Reference proteome</keyword>
<reference evidence="2" key="1">
    <citation type="journal article" date="2023" name="Science">
        <title>Genome structures resolve the early diversification of teleost fishes.</title>
        <authorList>
            <person name="Parey E."/>
            <person name="Louis A."/>
            <person name="Montfort J."/>
            <person name="Bouchez O."/>
            <person name="Roques C."/>
            <person name="Iampietro C."/>
            <person name="Lluch J."/>
            <person name="Castinel A."/>
            <person name="Donnadieu C."/>
            <person name="Desvignes T."/>
            <person name="Floi Bucao C."/>
            <person name="Jouanno E."/>
            <person name="Wen M."/>
            <person name="Mejri S."/>
            <person name="Dirks R."/>
            <person name="Jansen H."/>
            <person name="Henkel C."/>
            <person name="Chen W.J."/>
            <person name="Zahm M."/>
            <person name="Cabau C."/>
            <person name="Klopp C."/>
            <person name="Thompson A.W."/>
            <person name="Robinson-Rechavi M."/>
            <person name="Braasch I."/>
            <person name="Lecointre G."/>
            <person name="Bobe J."/>
            <person name="Postlethwait J.H."/>
            <person name="Berthelot C."/>
            <person name="Roest Crollius H."/>
            <person name="Guiguen Y."/>
        </authorList>
    </citation>
    <scope>NUCLEOTIDE SEQUENCE</scope>
    <source>
        <strain evidence="2">WJC10195</strain>
    </source>
</reference>